<dbReference type="SUPFAM" id="SSF53328">
    <property type="entry name" value="Formyltransferase"/>
    <property type="match status" value="1"/>
</dbReference>
<evidence type="ECO:0000313" key="2">
    <source>
        <dbReference type="EMBL" id="SVB71535.1"/>
    </source>
</evidence>
<protein>
    <recommendedName>
        <fullName evidence="1">Formyl transferase N-terminal domain-containing protein</fullName>
    </recommendedName>
</protein>
<feature type="non-terminal residue" evidence="2">
    <location>
        <position position="1"/>
    </location>
</feature>
<dbReference type="Gene3D" id="3.40.50.170">
    <property type="entry name" value="Formyl transferase, N-terminal domain"/>
    <property type="match status" value="1"/>
</dbReference>
<sequence length="53" mass="6024">VQGEYDRGTILAQAEVQIRENDTPSSLRDRVLIVEHELYVETLREISLGGIKL</sequence>
<dbReference type="InterPro" id="IPR036477">
    <property type="entry name" value="Formyl_transf_N_sf"/>
</dbReference>
<dbReference type="Pfam" id="PF00551">
    <property type="entry name" value="Formyl_trans_N"/>
    <property type="match status" value="1"/>
</dbReference>
<proteinExistence type="predicted"/>
<dbReference type="AlphaFoldDB" id="A0A382G9P6"/>
<name>A0A382G9P6_9ZZZZ</name>
<reference evidence="2" key="1">
    <citation type="submission" date="2018-05" db="EMBL/GenBank/DDBJ databases">
        <authorList>
            <person name="Lanie J.A."/>
            <person name="Ng W.-L."/>
            <person name="Kazmierczak K.M."/>
            <person name="Andrzejewski T.M."/>
            <person name="Davidsen T.M."/>
            <person name="Wayne K.J."/>
            <person name="Tettelin H."/>
            <person name="Glass J.I."/>
            <person name="Rusch D."/>
            <person name="Podicherti R."/>
            <person name="Tsui H.-C.T."/>
            <person name="Winkler M.E."/>
        </authorList>
    </citation>
    <scope>NUCLEOTIDE SEQUENCE</scope>
</reference>
<evidence type="ECO:0000259" key="1">
    <source>
        <dbReference type="Pfam" id="PF00551"/>
    </source>
</evidence>
<accession>A0A382G9P6</accession>
<dbReference type="InterPro" id="IPR002376">
    <property type="entry name" value="Formyl_transf_N"/>
</dbReference>
<dbReference type="EMBL" id="UINC01054164">
    <property type="protein sequence ID" value="SVB71535.1"/>
    <property type="molecule type" value="Genomic_DNA"/>
</dbReference>
<gene>
    <name evidence="2" type="ORF">METZ01_LOCUS224389</name>
</gene>
<organism evidence="2">
    <name type="scientific">marine metagenome</name>
    <dbReference type="NCBI Taxonomy" id="408172"/>
    <lineage>
        <taxon>unclassified sequences</taxon>
        <taxon>metagenomes</taxon>
        <taxon>ecological metagenomes</taxon>
    </lineage>
</organism>
<feature type="domain" description="Formyl transferase N-terminal" evidence="1">
    <location>
        <begin position="1"/>
        <end position="43"/>
    </location>
</feature>